<proteinExistence type="predicted"/>
<comment type="caution">
    <text evidence="4">The sequence shown here is derived from an EMBL/GenBank/DDBJ whole genome shotgun (WGS) entry which is preliminary data.</text>
</comment>
<dbReference type="STRING" id="6265.A0A0B2UYB8"/>
<dbReference type="Pfam" id="PF00071">
    <property type="entry name" value="Ras"/>
    <property type="match status" value="1"/>
</dbReference>
<keyword evidence="5" id="KW-1185">Reference proteome</keyword>
<evidence type="ECO:0000256" key="2">
    <source>
        <dbReference type="SAM" id="Phobius"/>
    </source>
</evidence>
<protein>
    <submittedName>
        <fullName evidence="4">Ras-like GTP-binding protein rhoA</fullName>
    </submittedName>
</protein>
<dbReference type="AlphaFoldDB" id="A0A0B2UYB8"/>
<feature type="region of interest" description="Disordered" evidence="1">
    <location>
        <begin position="152"/>
        <end position="176"/>
    </location>
</feature>
<evidence type="ECO:0000256" key="3">
    <source>
        <dbReference type="SAM" id="SignalP"/>
    </source>
</evidence>
<feature type="transmembrane region" description="Helical" evidence="2">
    <location>
        <begin position="124"/>
        <end position="147"/>
    </location>
</feature>
<dbReference type="InterPro" id="IPR027417">
    <property type="entry name" value="P-loop_NTPase"/>
</dbReference>
<keyword evidence="2" id="KW-0472">Membrane</keyword>
<evidence type="ECO:0000313" key="4">
    <source>
        <dbReference type="EMBL" id="KHN73830.1"/>
    </source>
</evidence>
<feature type="signal peptide" evidence="3">
    <location>
        <begin position="1"/>
        <end position="21"/>
    </location>
</feature>
<evidence type="ECO:0000256" key="1">
    <source>
        <dbReference type="SAM" id="MobiDB-lite"/>
    </source>
</evidence>
<dbReference type="Gene3D" id="3.40.50.300">
    <property type="entry name" value="P-loop containing nucleotide triphosphate hydrolases"/>
    <property type="match status" value="1"/>
</dbReference>
<name>A0A0B2UYB8_TOXCA</name>
<feature type="compositionally biased region" description="Basic and acidic residues" evidence="1">
    <location>
        <begin position="152"/>
        <end position="163"/>
    </location>
</feature>
<organism evidence="4 5">
    <name type="scientific">Toxocara canis</name>
    <name type="common">Canine roundworm</name>
    <dbReference type="NCBI Taxonomy" id="6265"/>
    <lineage>
        <taxon>Eukaryota</taxon>
        <taxon>Metazoa</taxon>
        <taxon>Ecdysozoa</taxon>
        <taxon>Nematoda</taxon>
        <taxon>Chromadorea</taxon>
        <taxon>Rhabditida</taxon>
        <taxon>Spirurina</taxon>
        <taxon>Ascaridomorpha</taxon>
        <taxon>Ascaridoidea</taxon>
        <taxon>Toxocaridae</taxon>
        <taxon>Toxocara</taxon>
    </lineage>
</organism>
<dbReference type="GO" id="GO:0003924">
    <property type="term" value="F:GTPase activity"/>
    <property type="evidence" value="ECO:0007669"/>
    <property type="project" value="InterPro"/>
</dbReference>
<reference evidence="4 5" key="1">
    <citation type="submission" date="2014-11" db="EMBL/GenBank/DDBJ databases">
        <title>Genetic blueprint of the zoonotic pathogen Toxocara canis.</title>
        <authorList>
            <person name="Zhu X.-Q."/>
            <person name="Korhonen P.K."/>
            <person name="Cai H."/>
            <person name="Young N.D."/>
            <person name="Nejsum P."/>
            <person name="von Samson-Himmelstjerna G."/>
            <person name="Boag P.R."/>
            <person name="Tan P."/>
            <person name="Li Q."/>
            <person name="Min J."/>
            <person name="Yang Y."/>
            <person name="Wang X."/>
            <person name="Fang X."/>
            <person name="Hall R.S."/>
            <person name="Hofmann A."/>
            <person name="Sternberg P.W."/>
            <person name="Jex A.R."/>
            <person name="Gasser R.B."/>
        </authorList>
    </citation>
    <scope>NUCLEOTIDE SEQUENCE [LARGE SCALE GENOMIC DNA]</scope>
    <source>
        <strain evidence="4">PN_DK_2014</strain>
    </source>
</reference>
<sequence length="193" mass="21268">MFRNRSVSFLSFCSFFPFCFEFSEFIVCPLPSAIGTPKRNPKRFRGRVWIQCEGTIPGKTSLLTVFSKDHFPDVYMPTVSENCVADIEVDGKQNLVQKVGADANHYDLCKDVKRLCITSSLGTFMPLCVVCGLAAGAGIGFSIAWFGSDGGSTHDHKERDKPQLESGTSAKDSYFPDTETIRSSHITSEVSIT</sequence>
<dbReference type="InterPro" id="IPR001806">
    <property type="entry name" value="Small_GTPase"/>
</dbReference>
<accession>A0A0B2UYB8</accession>
<keyword evidence="3" id="KW-0732">Signal</keyword>
<gene>
    <name evidence="4" type="primary">rho-1</name>
    <name evidence="4" type="ORF">Tcan_18623</name>
</gene>
<dbReference type="Proteomes" id="UP000031036">
    <property type="component" value="Unassembled WGS sequence"/>
</dbReference>
<evidence type="ECO:0000313" key="5">
    <source>
        <dbReference type="Proteomes" id="UP000031036"/>
    </source>
</evidence>
<keyword evidence="2" id="KW-0812">Transmembrane</keyword>
<keyword evidence="2" id="KW-1133">Transmembrane helix</keyword>
<dbReference type="GO" id="GO:0005525">
    <property type="term" value="F:GTP binding"/>
    <property type="evidence" value="ECO:0007669"/>
    <property type="project" value="InterPro"/>
</dbReference>
<feature type="chain" id="PRO_5002076689" evidence="3">
    <location>
        <begin position="22"/>
        <end position="193"/>
    </location>
</feature>
<dbReference type="EMBL" id="JPKZ01003006">
    <property type="protein sequence ID" value="KHN73830.1"/>
    <property type="molecule type" value="Genomic_DNA"/>
</dbReference>
<dbReference type="SUPFAM" id="SSF52540">
    <property type="entry name" value="P-loop containing nucleoside triphosphate hydrolases"/>
    <property type="match status" value="1"/>
</dbReference>